<evidence type="ECO:0000256" key="7">
    <source>
        <dbReference type="RuleBase" id="RU363032"/>
    </source>
</evidence>
<evidence type="ECO:0000256" key="3">
    <source>
        <dbReference type="ARBA" id="ARBA00022475"/>
    </source>
</evidence>
<name>A0A2S0WHT6_9ACTN</name>
<evidence type="ECO:0000256" key="6">
    <source>
        <dbReference type="ARBA" id="ARBA00023136"/>
    </source>
</evidence>
<organism evidence="9 10">
    <name type="scientific">Aeromicrobium chenweiae</name>
    <dbReference type="NCBI Taxonomy" id="2079793"/>
    <lineage>
        <taxon>Bacteria</taxon>
        <taxon>Bacillati</taxon>
        <taxon>Actinomycetota</taxon>
        <taxon>Actinomycetes</taxon>
        <taxon>Propionibacteriales</taxon>
        <taxon>Nocardioidaceae</taxon>
        <taxon>Aeromicrobium</taxon>
    </lineage>
</organism>
<dbReference type="Gene3D" id="1.10.3720.10">
    <property type="entry name" value="MetI-like"/>
    <property type="match status" value="1"/>
</dbReference>
<evidence type="ECO:0000256" key="8">
    <source>
        <dbReference type="SAM" id="MobiDB-lite"/>
    </source>
</evidence>
<dbReference type="InterPro" id="IPR025966">
    <property type="entry name" value="OppC_N"/>
</dbReference>
<dbReference type="CDD" id="cd06261">
    <property type="entry name" value="TM_PBP2"/>
    <property type="match status" value="1"/>
</dbReference>
<keyword evidence="6 7" id="KW-0472">Membrane</keyword>
<reference evidence="10" key="1">
    <citation type="submission" date="2018-01" db="EMBL/GenBank/DDBJ databases">
        <authorList>
            <person name="Li J."/>
        </authorList>
    </citation>
    <scope>NUCLEOTIDE SEQUENCE [LARGE SCALE GENOMIC DNA]</scope>
    <source>
        <strain evidence="10">592</strain>
    </source>
</reference>
<dbReference type="GO" id="GO:0055085">
    <property type="term" value="P:transmembrane transport"/>
    <property type="evidence" value="ECO:0007669"/>
    <property type="project" value="InterPro"/>
</dbReference>
<proteinExistence type="inferred from homology"/>
<keyword evidence="4 7" id="KW-0812">Transmembrane</keyword>
<evidence type="ECO:0000313" key="10">
    <source>
        <dbReference type="Proteomes" id="UP000244384"/>
    </source>
</evidence>
<feature type="transmembrane region" description="Helical" evidence="7">
    <location>
        <begin position="111"/>
        <end position="137"/>
    </location>
</feature>
<feature type="compositionally biased region" description="Low complexity" evidence="8">
    <location>
        <begin position="16"/>
        <end position="25"/>
    </location>
</feature>
<dbReference type="Pfam" id="PF12911">
    <property type="entry name" value="OppC_N"/>
    <property type="match status" value="1"/>
</dbReference>
<accession>A0A5F2ENZ2</accession>
<dbReference type="InterPro" id="IPR035906">
    <property type="entry name" value="MetI-like_sf"/>
</dbReference>
<sequence>MTADITPTSTVPDLAPAPAASASQGSPSTWRAVLRALRRNKVAMAAAIILALVVLIGIFAPLIAPYDPSTQHLVDRLKPPIWLSGSSDGHLLGTDHLGRDVLSRVLYGTRVSLLVGLAATVLSGLIGTVIGIVCGYYRGWVDALFMRLADIQLAFPTILLALVVVVVLGPSLWVVIVVLGLSGWMSYARVIRAEVLSLRSRDFVTAARAIGDSDLQIMNRHLRPNVMAPLATIGTLQVAAMIVAEASLSYLGFGVPPSIPTWGGMLSEGQLYITNAWWLALFSGLAITLTTLSINVVGDMLRDFADPKAYR</sequence>
<dbReference type="PANTHER" id="PTHR43386:SF1">
    <property type="entry name" value="D,D-DIPEPTIDE TRANSPORT SYSTEM PERMEASE PROTEIN DDPC-RELATED"/>
    <property type="match status" value="1"/>
</dbReference>
<comment type="subcellular location">
    <subcellularLocation>
        <location evidence="1 7">Cell membrane</location>
        <topology evidence="1 7">Multi-pass membrane protein</topology>
    </subcellularLocation>
</comment>
<keyword evidence="3" id="KW-1003">Cell membrane</keyword>
<dbReference type="PANTHER" id="PTHR43386">
    <property type="entry name" value="OLIGOPEPTIDE TRANSPORT SYSTEM PERMEASE PROTEIN APPC"/>
    <property type="match status" value="1"/>
</dbReference>
<evidence type="ECO:0000256" key="2">
    <source>
        <dbReference type="ARBA" id="ARBA00022448"/>
    </source>
</evidence>
<dbReference type="OrthoDB" id="8906042at2"/>
<keyword evidence="2 7" id="KW-0813">Transport</keyword>
<dbReference type="GO" id="GO:0005886">
    <property type="term" value="C:plasma membrane"/>
    <property type="evidence" value="ECO:0007669"/>
    <property type="project" value="UniProtKB-SubCell"/>
</dbReference>
<dbReference type="PROSITE" id="PS50928">
    <property type="entry name" value="ABC_TM1"/>
    <property type="match status" value="1"/>
</dbReference>
<evidence type="ECO:0000256" key="4">
    <source>
        <dbReference type="ARBA" id="ARBA00022692"/>
    </source>
</evidence>
<dbReference type="Pfam" id="PF00528">
    <property type="entry name" value="BPD_transp_1"/>
    <property type="match status" value="1"/>
</dbReference>
<feature type="transmembrane region" description="Helical" evidence="7">
    <location>
        <begin position="42"/>
        <end position="64"/>
    </location>
</feature>
<evidence type="ECO:0000256" key="1">
    <source>
        <dbReference type="ARBA" id="ARBA00004651"/>
    </source>
</evidence>
<dbReference type="RefSeq" id="WP_108576498.1">
    <property type="nucleotide sequence ID" value="NZ_CP026952.1"/>
</dbReference>
<gene>
    <name evidence="9" type="ORF">C3E78_00615</name>
</gene>
<feature type="transmembrane region" description="Helical" evidence="7">
    <location>
        <begin position="226"/>
        <end position="255"/>
    </location>
</feature>
<comment type="similarity">
    <text evidence="7">Belongs to the binding-protein-dependent transport system permease family.</text>
</comment>
<evidence type="ECO:0000256" key="5">
    <source>
        <dbReference type="ARBA" id="ARBA00022989"/>
    </source>
</evidence>
<dbReference type="InterPro" id="IPR000515">
    <property type="entry name" value="MetI-like"/>
</dbReference>
<evidence type="ECO:0000313" key="9">
    <source>
        <dbReference type="EMBL" id="AWB90852.1"/>
    </source>
</evidence>
<dbReference type="AlphaFoldDB" id="A0A2S0WHT6"/>
<protein>
    <submittedName>
        <fullName evidence="9">Peptide ABC transporter permease</fullName>
    </submittedName>
</protein>
<accession>A0A2S0WHT6</accession>
<dbReference type="EMBL" id="CP026952">
    <property type="protein sequence ID" value="AWB90852.1"/>
    <property type="molecule type" value="Genomic_DNA"/>
</dbReference>
<dbReference type="KEGG" id="aez:C3E78_00615"/>
<feature type="region of interest" description="Disordered" evidence="8">
    <location>
        <begin position="1"/>
        <end position="25"/>
    </location>
</feature>
<dbReference type="SUPFAM" id="SSF161098">
    <property type="entry name" value="MetI-like"/>
    <property type="match status" value="1"/>
</dbReference>
<dbReference type="InterPro" id="IPR050366">
    <property type="entry name" value="BP-dependent_transpt_permease"/>
</dbReference>
<feature type="transmembrane region" description="Helical" evidence="7">
    <location>
        <begin position="275"/>
        <end position="298"/>
    </location>
</feature>
<keyword evidence="10" id="KW-1185">Reference proteome</keyword>
<dbReference type="Proteomes" id="UP000244384">
    <property type="component" value="Chromosome"/>
</dbReference>
<keyword evidence="5 7" id="KW-1133">Transmembrane helix</keyword>
<feature type="compositionally biased region" description="Polar residues" evidence="8">
    <location>
        <begin position="1"/>
        <end position="11"/>
    </location>
</feature>